<gene>
    <name evidence="1" type="ORF">S7711_11090</name>
</gene>
<protein>
    <submittedName>
        <fullName evidence="1">Uncharacterized protein</fullName>
    </submittedName>
</protein>
<evidence type="ECO:0000313" key="2">
    <source>
        <dbReference type="Proteomes" id="UP000028045"/>
    </source>
</evidence>
<proteinExistence type="predicted"/>
<dbReference type="HOGENOM" id="CLU_1476059_0_0_1"/>
<name>A0A084ANN4_STACB</name>
<keyword evidence="2" id="KW-1185">Reference proteome</keyword>
<evidence type="ECO:0000313" key="1">
    <source>
        <dbReference type="EMBL" id="KEY66913.1"/>
    </source>
</evidence>
<organism evidence="1 2">
    <name type="scientific">Stachybotrys chartarum (strain CBS 109288 / IBT 7711)</name>
    <name type="common">Toxic black mold</name>
    <name type="synonym">Stilbospora chartarum</name>
    <dbReference type="NCBI Taxonomy" id="1280523"/>
    <lineage>
        <taxon>Eukaryota</taxon>
        <taxon>Fungi</taxon>
        <taxon>Dikarya</taxon>
        <taxon>Ascomycota</taxon>
        <taxon>Pezizomycotina</taxon>
        <taxon>Sordariomycetes</taxon>
        <taxon>Hypocreomycetidae</taxon>
        <taxon>Hypocreales</taxon>
        <taxon>Stachybotryaceae</taxon>
        <taxon>Stachybotrys</taxon>
    </lineage>
</organism>
<sequence>MAGSHPMRPVRRSPDLALAARSLLPSPCADCQHCFISASQCEVTLVLKDLFTDDESFPARFRPPYGRTIPSQHSRRIGPRFVSPGFNLKASNALIMRTSRCDYLWRLPYACNMQGARGVIHFGFHFARPSDDPCALANVVPSSMDWVGRATQGGQWHLLGQCPARHQNLACKVKVCGCRNGIV</sequence>
<reference evidence="1 2" key="1">
    <citation type="journal article" date="2014" name="BMC Genomics">
        <title>Comparative genome sequencing reveals chemotype-specific gene clusters in the toxigenic black mold Stachybotrys.</title>
        <authorList>
            <person name="Semeiks J."/>
            <person name="Borek D."/>
            <person name="Otwinowski Z."/>
            <person name="Grishin N.V."/>
        </authorList>
    </citation>
    <scope>NUCLEOTIDE SEQUENCE [LARGE SCALE GENOMIC DNA]</scope>
    <source>
        <strain evidence="2">CBS 109288 / IBT 7711</strain>
    </source>
</reference>
<dbReference type="EMBL" id="KL648638">
    <property type="protein sequence ID" value="KEY66913.1"/>
    <property type="molecule type" value="Genomic_DNA"/>
</dbReference>
<dbReference type="AlphaFoldDB" id="A0A084ANN4"/>
<accession>A0A084ANN4</accession>
<dbReference type="Proteomes" id="UP000028045">
    <property type="component" value="Unassembled WGS sequence"/>
</dbReference>